<evidence type="ECO:0000313" key="3">
    <source>
        <dbReference type="Proteomes" id="UP000034087"/>
    </source>
</evidence>
<protein>
    <submittedName>
        <fullName evidence="2">Uncharacterized protein</fullName>
    </submittedName>
</protein>
<proteinExistence type="predicted"/>
<feature type="compositionally biased region" description="Acidic residues" evidence="1">
    <location>
        <begin position="1"/>
        <end position="11"/>
    </location>
</feature>
<name>A0A0G1IKB9_9BACT</name>
<accession>A0A0G1IKB9</accession>
<reference evidence="2 3" key="1">
    <citation type="journal article" date="2015" name="Nature">
        <title>rRNA introns, odd ribosomes, and small enigmatic genomes across a large radiation of phyla.</title>
        <authorList>
            <person name="Brown C.T."/>
            <person name="Hug L.A."/>
            <person name="Thomas B.C."/>
            <person name="Sharon I."/>
            <person name="Castelle C.J."/>
            <person name="Singh A."/>
            <person name="Wilkins M.J."/>
            <person name="Williams K.H."/>
            <person name="Banfield J.F."/>
        </authorList>
    </citation>
    <scope>NUCLEOTIDE SEQUENCE [LARGE SCALE GENOMIC DNA]</scope>
</reference>
<dbReference type="AlphaFoldDB" id="A0A0G1IKB9"/>
<dbReference type="Proteomes" id="UP000034087">
    <property type="component" value="Unassembled WGS sequence"/>
</dbReference>
<organism evidence="2 3">
    <name type="scientific">Candidatus Giovannonibacteria bacterium GW2011_GWA1_44_25</name>
    <dbReference type="NCBI Taxonomy" id="1618645"/>
    <lineage>
        <taxon>Bacteria</taxon>
        <taxon>Candidatus Giovannoniibacteriota</taxon>
    </lineage>
</organism>
<comment type="caution">
    <text evidence="2">The sequence shown here is derived from an EMBL/GenBank/DDBJ whole genome shotgun (WGS) entry which is preliminary data.</text>
</comment>
<sequence length="187" mass="21517">MIPEIDFQEEGYESREDEGPLTNPDLKSSVRHGAYSHVDRRGRVHTDPDEQSVFDTLLAKAYSLESEKEAREFIDTATLRMVMFLKLPRTKTSEIVCKAFLVDSFDLRIDLNPPDENDHWRWSKRFPRLSKLANADHGAFEIFLKVIAATNLPDLTKPQKTAKEVKEEKTAEIAYLRKQVAIRKKAA</sequence>
<evidence type="ECO:0000313" key="2">
    <source>
        <dbReference type="EMBL" id="KKT59595.1"/>
    </source>
</evidence>
<dbReference type="EMBL" id="LCIR01000010">
    <property type="protein sequence ID" value="KKT59595.1"/>
    <property type="molecule type" value="Genomic_DNA"/>
</dbReference>
<feature type="region of interest" description="Disordered" evidence="1">
    <location>
        <begin position="1"/>
        <end position="29"/>
    </location>
</feature>
<gene>
    <name evidence="2" type="ORF">UW53_C0010G0005</name>
</gene>
<evidence type="ECO:0000256" key="1">
    <source>
        <dbReference type="SAM" id="MobiDB-lite"/>
    </source>
</evidence>